<evidence type="ECO:0000256" key="2">
    <source>
        <dbReference type="ARBA" id="ARBA00022679"/>
    </source>
</evidence>
<gene>
    <name evidence="9" type="ORF">ACFFJ3_15825</name>
</gene>
<dbReference type="Pfam" id="PF00145">
    <property type="entry name" value="DNA_methylase"/>
    <property type="match status" value="1"/>
</dbReference>
<protein>
    <recommendedName>
        <fullName evidence="8">Cytosine-specific methyltransferase</fullName>
        <ecNumber evidence="8">2.1.1.37</ecNumber>
    </recommendedName>
</protein>
<evidence type="ECO:0000256" key="7">
    <source>
        <dbReference type="RuleBase" id="RU000416"/>
    </source>
</evidence>
<keyword evidence="3 6" id="KW-0949">S-adenosyl-L-methionine</keyword>
<dbReference type="GO" id="GO:0003886">
    <property type="term" value="F:DNA (cytosine-5-)-methyltransferase activity"/>
    <property type="evidence" value="ECO:0007669"/>
    <property type="project" value="UniProtKB-EC"/>
</dbReference>
<dbReference type="PROSITE" id="PS51679">
    <property type="entry name" value="SAM_MT_C5"/>
    <property type="match status" value="1"/>
</dbReference>
<comment type="catalytic activity">
    <reaction evidence="5 8">
        <text>a 2'-deoxycytidine in DNA + S-adenosyl-L-methionine = a 5-methyl-2'-deoxycytidine in DNA + S-adenosyl-L-homocysteine + H(+)</text>
        <dbReference type="Rhea" id="RHEA:13681"/>
        <dbReference type="Rhea" id="RHEA-COMP:11369"/>
        <dbReference type="Rhea" id="RHEA-COMP:11370"/>
        <dbReference type="ChEBI" id="CHEBI:15378"/>
        <dbReference type="ChEBI" id="CHEBI:57856"/>
        <dbReference type="ChEBI" id="CHEBI:59789"/>
        <dbReference type="ChEBI" id="CHEBI:85452"/>
        <dbReference type="ChEBI" id="CHEBI:85454"/>
        <dbReference type="EC" id="2.1.1.37"/>
    </reaction>
</comment>
<dbReference type="PANTHER" id="PTHR10629">
    <property type="entry name" value="CYTOSINE-SPECIFIC METHYLTRANSFERASE"/>
    <property type="match status" value="1"/>
</dbReference>
<name>A0ABV6EG16_9GAMM</name>
<feature type="active site" evidence="6">
    <location>
        <position position="94"/>
    </location>
</feature>
<sequence length="432" mass="48833">MSTPSRFIDLFAGCGGLSLGLLYSGWTGLFAVEKSPLAFETLRLNLVDGDKFQFDWPEWLHKKSMSCEFLLENYSHQLMKLNGKVELIVGGPPCQGFSTAGKRNPSDPRNAMTEQYLRMVDLIQPQFLVIENVSGFNMCFEKGRDIINKNCKTSYAKYIEEKLESLGYNVYSGLINCADFGVPQTRNRFIMICELRCDEIEPCDLFKSLENSKADFLKYKGFDVNQKTSAKDALSDLETEGRVLIENIDSGLSGYYEIDYAFPCKPTFYQSLMHADFNNSRMNSLRLPKHKIETVNYFKSVHDICRPGRCLSKAERESLGSKKHSLTVLSATTPSPTVTTLPDDILHYSEARILTARENARLQSFPDWFHFTGKYTTGGKQRTQDCPRYTQIGNAVPPLLSEAIGKIVLSRLNDIKKSKANLHFLINAETIG</sequence>
<reference evidence="9 10" key="1">
    <citation type="submission" date="2024-09" db="EMBL/GenBank/DDBJ databases">
        <authorList>
            <person name="Sun Q."/>
            <person name="Mori K."/>
        </authorList>
    </citation>
    <scope>NUCLEOTIDE SEQUENCE [LARGE SCALE GENOMIC DNA]</scope>
    <source>
        <strain evidence="9 10">CCM 8626</strain>
    </source>
</reference>
<dbReference type="InterPro" id="IPR001525">
    <property type="entry name" value="C5_MeTfrase"/>
</dbReference>
<proteinExistence type="inferred from homology"/>
<evidence type="ECO:0000313" key="10">
    <source>
        <dbReference type="Proteomes" id="UP001589792"/>
    </source>
</evidence>
<dbReference type="PROSITE" id="PS00095">
    <property type="entry name" value="C5_MTASE_2"/>
    <property type="match status" value="1"/>
</dbReference>
<dbReference type="InterPro" id="IPR018117">
    <property type="entry name" value="C5_DNA_meth_AS"/>
</dbReference>
<dbReference type="Proteomes" id="UP001589792">
    <property type="component" value="Unassembled WGS sequence"/>
</dbReference>
<dbReference type="GO" id="GO:0032259">
    <property type="term" value="P:methylation"/>
    <property type="evidence" value="ECO:0007669"/>
    <property type="project" value="UniProtKB-KW"/>
</dbReference>
<keyword evidence="1 6" id="KW-0489">Methyltransferase</keyword>
<dbReference type="RefSeq" id="WP_380677047.1">
    <property type="nucleotide sequence ID" value="NZ_CP173186.1"/>
</dbReference>
<dbReference type="Gene3D" id="3.40.50.150">
    <property type="entry name" value="Vaccinia Virus protein VP39"/>
    <property type="match status" value="1"/>
</dbReference>
<dbReference type="PROSITE" id="PS00094">
    <property type="entry name" value="C5_MTASE_1"/>
    <property type="match status" value="1"/>
</dbReference>
<comment type="caution">
    <text evidence="9">The sequence shown here is derived from an EMBL/GenBank/DDBJ whole genome shotgun (WGS) entry which is preliminary data.</text>
</comment>
<evidence type="ECO:0000256" key="3">
    <source>
        <dbReference type="ARBA" id="ARBA00022691"/>
    </source>
</evidence>
<dbReference type="EC" id="2.1.1.37" evidence="8"/>
<keyword evidence="2 6" id="KW-0808">Transferase</keyword>
<dbReference type="PANTHER" id="PTHR10629:SF52">
    <property type="entry name" value="DNA (CYTOSINE-5)-METHYLTRANSFERASE 1"/>
    <property type="match status" value="1"/>
</dbReference>
<dbReference type="NCBIfam" id="TIGR00675">
    <property type="entry name" value="dcm"/>
    <property type="match status" value="1"/>
</dbReference>
<evidence type="ECO:0000313" key="9">
    <source>
        <dbReference type="EMBL" id="MFC0227947.1"/>
    </source>
</evidence>
<dbReference type="EMBL" id="JBHLXG010000017">
    <property type="protein sequence ID" value="MFC0227947.1"/>
    <property type="molecule type" value="Genomic_DNA"/>
</dbReference>
<accession>A0ABV6EG16</accession>
<comment type="similarity">
    <text evidence="6 7">Belongs to the class I-like SAM-binding methyltransferase superfamily. C5-methyltransferase family.</text>
</comment>
<dbReference type="PRINTS" id="PR00105">
    <property type="entry name" value="C5METTRFRASE"/>
</dbReference>
<dbReference type="InterPro" id="IPR031303">
    <property type="entry name" value="C5_meth_CS"/>
</dbReference>
<evidence type="ECO:0000256" key="6">
    <source>
        <dbReference type="PROSITE-ProRule" id="PRU01016"/>
    </source>
</evidence>
<dbReference type="InterPro" id="IPR029063">
    <property type="entry name" value="SAM-dependent_MTases_sf"/>
</dbReference>
<dbReference type="InterPro" id="IPR050390">
    <property type="entry name" value="C5-Methyltransferase"/>
</dbReference>
<dbReference type="Gene3D" id="3.90.120.10">
    <property type="entry name" value="DNA Methylase, subunit A, domain 2"/>
    <property type="match status" value="1"/>
</dbReference>
<evidence type="ECO:0000256" key="8">
    <source>
        <dbReference type="RuleBase" id="RU000417"/>
    </source>
</evidence>
<organism evidence="9 10">
    <name type="scientific">Serratia aquatilis</name>
    <dbReference type="NCBI Taxonomy" id="1737515"/>
    <lineage>
        <taxon>Bacteria</taxon>
        <taxon>Pseudomonadati</taxon>
        <taxon>Pseudomonadota</taxon>
        <taxon>Gammaproteobacteria</taxon>
        <taxon>Enterobacterales</taxon>
        <taxon>Yersiniaceae</taxon>
        <taxon>Serratia</taxon>
    </lineage>
</organism>
<keyword evidence="4" id="KW-0680">Restriction system</keyword>
<evidence type="ECO:0000256" key="5">
    <source>
        <dbReference type="ARBA" id="ARBA00047422"/>
    </source>
</evidence>
<dbReference type="SUPFAM" id="SSF53335">
    <property type="entry name" value="S-adenosyl-L-methionine-dependent methyltransferases"/>
    <property type="match status" value="1"/>
</dbReference>
<keyword evidence="10" id="KW-1185">Reference proteome</keyword>
<evidence type="ECO:0000256" key="1">
    <source>
        <dbReference type="ARBA" id="ARBA00022603"/>
    </source>
</evidence>
<evidence type="ECO:0000256" key="4">
    <source>
        <dbReference type="ARBA" id="ARBA00022747"/>
    </source>
</evidence>